<name>A0AC59YVD5_RANTA</name>
<gene>
    <name evidence="1" type="ORF">MRATA1EN22A_LOCUS10664</name>
</gene>
<dbReference type="Proteomes" id="UP001162501">
    <property type="component" value="Chromosome 20"/>
</dbReference>
<accession>A0AC59YVD5</accession>
<dbReference type="EMBL" id="OX596104">
    <property type="protein sequence ID" value="CAN0007814.1"/>
    <property type="molecule type" value="Genomic_DNA"/>
</dbReference>
<proteinExistence type="predicted"/>
<sequence>MLISGRINEKPVTDYQFEVAAPGSAPGANRTPFRIHSNADNIFQGVQDPGLCLERNSVMAETTAFVLLGVKASAVLTPMRQNQV</sequence>
<organism evidence="1 2">
    <name type="scientific">Rangifer tarandus platyrhynchus</name>
    <name type="common">Svalbard reindeer</name>
    <dbReference type="NCBI Taxonomy" id="3082113"/>
    <lineage>
        <taxon>Eukaryota</taxon>
        <taxon>Metazoa</taxon>
        <taxon>Chordata</taxon>
        <taxon>Craniata</taxon>
        <taxon>Vertebrata</taxon>
        <taxon>Euteleostomi</taxon>
        <taxon>Mammalia</taxon>
        <taxon>Eutheria</taxon>
        <taxon>Laurasiatheria</taxon>
        <taxon>Artiodactyla</taxon>
        <taxon>Ruminantia</taxon>
        <taxon>Pecora</taxon>
        <taxon>Cervidae</taxon>
        <taxon>Odocoileinae</taxon>
        <taxon>Rangifer</taxon>
    </lineage>
</organism>
<protein>
    <submittedName>
        <fullName evidence="1">Uncharacterized protein</fullName>
    </submittedName>
</protein>
<evidence type="ECO:0000313" key="1">
    <source>
        <dbReference type="EMBL" id="CAN0007814.1"/>
    </source>
</evidence>
<evidence type="ECO:0000313" key="2">
    <source>
        <dbReference type="Proteomes" id="UP001162501"/>
    </source>
</evidence>
<reference evidence="1" key="1">
    <citation type="submission" date="2023-05" db="EMBL/GenBank/DDBJ databases">
        <authorList>
            <consortium name="ELIXIR-Norway"/>
        </authorList>
    </citation>
    <scope>NUCLEOTIDE SEQUENCE</scope>
</reference>
<reference evidence="1" key="2">
    <citation type="submission" date="2025-03" db="EMBL/GenBank/DDBJ databases">
        <authorList>
            <consortium name="ELIXIR-Norway"/>
            <consortium name="Elixir Norway"/>
        </authorList>
    </citation>
    <scope>NUCLEOTIDE SEQUENCE</scope>
</reference>